<evidence type="ECO:0000313" key="1">
    <source>
        <dbReference type="EMBL" id="SVD88264.1"/>
    </source>
</evidence>
<dbReference type="AlphaFoldDB" id="A0A382YYE2"/>
<organism evidence="1">
    <name type="scientific">marine metagenome</name>
    <dbReference type="NCBI Taxonomy" id="408172"/>
    <lineage>
        <taxon>unclassified sequences</taxon>
        <taxon>metagenomes</taxon>
        <taxon>ecological metagenomes</taxon>
    </lineage>
</organism>
<accession>A0A382YYE2</accession>
<name>A0A382YYE2_9ZZZZ</name>
<reference evidence="1" key="1">
    <citation type="submission" date="2018-05" db="EMBL/GenBank/DDBJ databases">
        <authorList>
            <person name="Lanie J.A."/>
            <person name="Ng W.-L."/>
            <person name="Kazmierczak K.M."/>
            <person name="Andrzejewski T.M."/>
            <person name="Davidsen T.M."/>
            <person name="Wayne K.J."/>
            <person name="Tettelin H."/>
            <person name="Glass J.I."/>
            <person name="Rusch D."/>
            <person name="Podicherti R."/>
            <person name="Tsui H.-C.T."/>
            <person name="Winkler M.E."/>
        </authorList>
    </citation>
    <scope>NUCLEOTIDE SEQUENCE</scope>
</reference>
<feature type="non-terminal residue" evidence="1">
    <location>
        <position position="1"/>
    </location>
</feature>
<gene>
    <name evidence="1" type="ORF">METZ01_LOCUS441118</name>
</gene>
<proteinExistence type="predicted"/>
<dbReference type="EMBL" id="UINC01179539">
    <property type="protein sequence ID" value="SVD88264.1"/>
    <property type="molecule type" value="Genomic_DNA"/>
</dbReference>
<sequence length="45" mass="5310">VAGFYFYKGQSILDKMKRGDDLIMKPKPDNIEDEYAVELYFKDSM</sequence>
<feature type="non-terminal residue" evidence="1">
    <location>
        <position position="45"/>
    </location>
</feature>
<dbReference type="Gene3D" id="3.30.70.2330">
    <property type="match status" value="1"/>
</dbReference>
<protein>
    <submittedName>
        <fullName evidence="1">Uncharacterized protein</fullName>
    </submittedName>
</protein>